<dbReference type="Proteomes" id="UP000008493">
    <property type="component" value="Unassembled WGS sequence"/>
</dbReference>
<evidence type="ECO:0000256" key="5">
    <source>
        <dbReference type="ARBA" id="ARBA00023274"/>
    </source>
</evidence>
<gene>
    <name evidence="9" type="ORF">AGABI1DRAFT_100230</name>
</gene>
<accession>K5VXJ7</accession>
<evidence type="ECO:0000313" key="9">
    <source>
        <dbReference type="EMBL" id="EKM79204.1"/>
    </source>
</evidence>
<dbReference type="STRING" id="597362.K5VXJ7"/>
<dbReference type="GO" id="GO:0032543">
    <property type="term" value="P:mitochondrial translation"/>
    <property type="evidence" value="ECO:0007669"/>
    <property type="project" value="TreeGrafter"/>
</dbReference>
<dbReference type="GO" id="GO:0003735">
    <property type="term" value="F:structural constituent of ribosome"/>
    <property type="evidence" value="ECO:0007669"/>
    <property type="project" value="InterPro"/>
</dbReference>
<dbReference type="InterPro" id="IPR038340">
    <property type="entry name" value="MRP-L47_sf"/>
</dbReference>
<comment type="similarity">
    <text evidence="2">Belongs to the universal ribosomal protein uL29 family.</text>
</comment>
<keyword evidence="3" id="KW-0689">Ribosomal protein</keyword>
<dbReference type="EMBL" id="JH971390">
    <property type="protein sequence ID" value="EKM79204.1"/>
    <property type="molecule type" value="Genomic_DNA"/>
</dbReference>
<dbReference type="InParanoid" id="K5VXJ7"/>
<protein>
    <recommendedName>
        <fullName evidence="6">Large ribosomal subunit protein uL29m</fullName>
    </recommendedName>
    <alternativeName>
        <fullName evidence="7">54S ribosomal protein L4, mitochondrial</fullName>
    </alternativeName>
</protein>
<evidence type="ECO:0000256" key="4">
    <source>
        <dbReference type="ARBA" id="ARBA00023128"/>
    </source>
</evidence>
<dbReference type="OMA" id="CKPLARC"/>
<keyword evidence="4" id="KW-0496">Mitochondrion</keyword>
<dbReference type="eggNOG" id="KOG3331">
    <property type="taxonomic scope" value="Eukaryota"/>
</dbReference>
<dbReference type="RefSeq" id="XP_007329941.1">
    <property type="nucleotide sequence ID" value="XM_007329879.1"/>
</dbReference>
<evidence type="ECO:0000256" key="3">
    <source>
        <dbReference type="ARBA" id="ARBA00022980"/>
    </source>
</evidence>
<reference evidence="10" key="1">
    <citation type="journal article" date="2012" name="Proc. Natl. Acad. Sci. U.S.A.">
        <title>Genome sequence of the button mushroom Agaricus bisporus reveals mechanisms governing adaptation to a humic-rich ecological niche.</title>
        <authorList>
            <person name="Morin E."/>
            <person name="Kohler A."/>
            <person name="Baker A.R."/>
            <person name="Foulongne-Oriol M."/>
            <person name="Lombard V."/>
            <person name="Nagy L.G."/>
            <person name="Ohm R.A."/>
            <person name="Patyshakuliyeva A."/>
            <person name="Brun A."/>
            <person name="Aerts A.L."/>
            <person name="Bailey A.M."/>
            <person name="Billette C."/>
            <person name="Coutinho P.M."/>
            <person name="Deakin G."/>
            <person name="Doddapaneni H."/>
            <person name="Floudas D."/>
            <person name="Grimwood J."/>
            <person name="Hilden K."/>
            <person name="Kuees U."/>
            <person name="LaButti K.M."/>
            <person name="Lapidus A."/>
            <person name="Lindquist E.A."/>
            <person name="Lucas S.M."/>
            <person name="Murat C."/>
            <person name="Riley R.W."/>
            <person name="Salamov A.A."/>
            <person name="Schmutz J."/>
            <person name="Subramanian V."/>
            <person name="Woesten H.A.B."/>
            <person name="Xu J."/>
            <person name="Eastwood D.C."/>
            <person name="Foster G.D."/>
            <person name="Sonnenberg A.S."/>
            <person name="Cullen D."/>
            <person name="de Vries R.P."/>
            <person name="Lundell T."/>
            <person name="Hibbett D.S."/>
            <person name="Henrissat B."/>
            <person name="Burton K.S."/>
            <person name="Kerrigan R.W."/>
            <person name="Challen M.P."/>
            <person name="Grigoriev I.V."/>
            <person name="Martin F."/>
        </authorList>
    </citation>
    <scope>NUCLEOTIDE SEQUENCE [LARGE SCALE GENOMIC DNA]</scope>
    <source>
        <strain evidence="10">JB137-S8 / ATCC MYA-4627 / FGSC 10392</strain>
    </source>
</reference>
<evidence type="ECO:0000256" key="7">
    <source>
        <dbReference type="ARBA" id="ARBA00035399"/>
    </source>
</evidence>
<dbReference type="GO" id="GO:0005762">
    <property type="term" value="C:mitochondrial large ribosomal subunit"/>
    <property type="evidence" value="ECO:0007669"/>
    <property type="project" value="TreeGrafter"/>
</dbReference>
<keyword evidence="10" id="KW-1185">Reference proteome</keyword>
<dbReference type="OrthoDB" id="270763at2759"/>
<evidence type="ECO:0000256" key="2">
    <source>
        <dbReference type="ARBA" id="ARBA00009254"/>
    </source>
</evidence>
<evidence type="ECO:0000256" key="6">
    <source>
        <dbReference type="ARBA" id="ARBA00035289"/>
    </source>
</evidence>
<evidence type="ECO:0000313" key="10">
    <source>
        <dbReference type="Proteomes" id="UP000008493"/>
    </source>
</evidence>
<dbReference type="InterPro" id="IPR036049">
    <property type="entry name" value="Ribosomal_uL29_sf"/>
</dbReference>
<name>K5VXJ7_AGABU</name>
<evidence type="ECO:0000256" key="1">
    <source>
        <dbReference type="ARBA" id="ARBA00004173"/>
    </source>
</evidence>
<feature type="region of interest" description="Disordered" evidence="8">
    <location>
        <begin position="234"/>
        <end position="274"/>
    </location>
</feature>
<organism evidence="9 10">
    <name type="scientific">Agaricus bisporus var. burnettii (strain JB137-S8 / ATCC MYA-4627 / FGSC 10392)</name>
    <name type="common">White button mushroom</name>
    <dbReference type="NCBI Taxonomy" id="597362"/>
    <lineage>
        <taxon>Eukaryota</taxon>
        <taxon>Fungi</taxon>
        <taxon>Dikarya</taxon>
        <taxon>Basidiomycota</taxon>
        <taxon>Agaricomycotina</taxon>
        <taxon>Agaricomycetes</taxon>
        <taxon>Agaricomycetidae</taxon>
        <taxon>Agaricales</taxon>
        <taxon>Agaricineae</taxon>
        <taxon>Agaricaceae</taxon>
        <taxon>Agaricus</taxon>
    </lineage>
</organism>
<keyword evidence="5" id="KW-0687">Ribonucleoprotein</keyword>
<dbReference type="Pfam" id="PF06984">
    <property type="entry name" value="MRP-L47"/>
    <property type="match status" value="1"/>
</dbReference>
<feature type="compositionally biased region" description="Basic and acidic residues" evidence="8">
    <location>
        <begin position="234"/>
        <end position="248"/>
    </location>
</feature>
<dbReference type="InterPro" id="IPR010729">
    <property type="entry name" value="Ribosomal_uL29_mit"/>
</dbReference>
<proteinExistence type="inferred from homology"/>
<dbReference type="PANTHER" id="PTHR21183">
    <property type="entry name" value="RIBOSOMAL PROTEIN L47, MITOCHONDRIAL-RELATED"/>
    <property type="match status" value="1"/>
</dbReference>
<dbReference type="PANTHER" id="PTHR21183:SF18">
    <property type="entry name" value="LARGE RIBOSOMAL SUBUNIT PROTEIN UL29M"/>
    <property type="match status" value="1"/>
</dbReference>
<dbReference type="Gene3D" id="6.10.330.20">
    <property type="match status" value="1"/>
</dbReference>
<feature type="compositionally biased region" description="Polar residues" evidence="8">
    <location>
        <begin position="264"/>
        <end position="274"/>
    </location>
</feature>
<dbReference type="AlphaFoldDB" id="K5VXJ7"/>
<sequence>MFALARTLRPQVLSPTLRCRRWFAEIVNASPPSTELSIANTPPVASNVVTKAVDWRKERVPVLENHGLYGFFRRKEVKPGAEEPEGEEKYEVLESPEDMQKTSGRGWKAEELRLKSFKDLHILWYVLLRERNLLASQKEETRRMGVENRDWQVNLTKVYHVKKSMARIKQVINERRLAYEKATELVKKEEEQHHNVAVMKLIAKKRENELSERRKARQELRMKAKNAREARQARLAAERAEKRTEKQAQRPGRRGRFFTGRVRNATTSTPLIGL</sequence>
<dbReference type="KEGG" id="abp:AGABI1DRAFT100230"/>
<dbReference type="HOGENOM" id="CLU_075349_0_0_1"/>
<comment type="subcellular location">
    <subcellularLocation>
        <location evidence="1">Mitochondrion</location>
    </subcellularLocation>
</comment>
<dbReference type="SUPFAM" id="SSF46561">
    <property type="entry name" value="Ribosomal protein L29 (L29p)"/>
    <property type="match status" value="1"/>
</dbReference>
<evidence type="ECO:0000256" key="8">
    <source>
        <dbReference type="SAM" id="MobiDB-lite"/>
    </source>
</evidence>
<dbReference type="GeneID" id="18821764"/>